<dbReference type="PROSITE" id="PS50001">
    <property type="entry name" value="SH2"/>
    <property type="match status" value="1"/>
</dbReference>
<dbReference type="InterPro" id="IPR011993">
    <property type="entry name" value="PH-like_dom_sf"/>
</dbReference>
<evidence type="ECO:0000259" key="4">
    <source>
        <dbReference type="PROSITE" id="PS50001"/>
    </source>
</evidence>
<evidence type="ECO:0000259" key="3">
    <source>
        <dbReference type="PROSITE" id="PS01179"/>
    </source>
</evidence>
<evidence type="ECO:0000313" key="5">
    <source>
        <dbReference type="EMBL" id="KAG5683262.1"/>
    </source>
</evidence>
<dbReference type="Gene3D" id="2.30.29.30">
    <property type="entry name" value="Pleckstrin-homology domain (PH domain)/Phosphotyrosine-binding domain (PTB)"/>
    <property type="match status" value="1"/>
</dbReference>
<gene>
    <name evidence="5" type="ORF">PVAND_012553</name>
</gene>
<dbReference type="PRINTS" id="PR00401">
    <property type="entry name" value="SH2DOMAIN"/>
</dbReference>
<proteinExistence type="predicted"/>
<sequence length="394" mass="44812">METFDCTAWDDQDTSSIENAIMNDGINFDVKYIGCIEITQSMKALDFTTRSLVAKECINRVCDFANIRSPKKRKVERRIQQVISTQPCMEHCGTNVVLNISSRCLQLTSIETNEIVAKHDMPNISFASGGDSSSSNFVAYVAKDVMEWRACYVLDCGPDRAQTVISTMGQAFELRYKNYCIDDAERMSTMKRKQIQQWKEFEGTHLKSDQEYYNDLPDKIPPEFDDACGKKRDRLSSNFSPIDHEYVNEDSKNIPMNNNNNSMTPFGDCFNSRFDMSGFSLSAEVQRSQLLIENWYHGPISRAQAELLLKNDGDFLVRESQGSASGQFVLSGLNGNPKHLLLIDPEGIVRTKDKIFDSITHLINYHWSNHLPIISSDSCLLLRTPVIRTTDLRK</sequence>
<dbReference type="SUPFAM" id="SSF50729">
    <property type="entry name" value="PH domain-like"/>
    <property type="match status" value="1"/>
</dbReference>
<dbReference type="PANTHER" id="PTHR10337:SF11">
    <property type="entry name" value="DSHC PROTEIN"/>
    <property type="match status" value="1"/>
</dbReference>
<dbReference type="InterPro" id="IPR051235">
    <property type="entry name" value="CEP152/SHC-Transforming"/>
</dbReference>
<dbReference type="AlphaFoldDB" id="A0A9J6CNS7"/>
<dbReference type="PANTHER" id="PTHR10337">
    <property type="entry name" value="SHC TRANSFORMING PROTEIN"/>
    <property type="match status" value="1"/>
</dbReference>
<dbReference type="PROSITE" id="PS01179">
    <property type="entry name" value="PID"/>
    <property type="match status" value="1"/>
</dbReference>
<dbReference type="PRINTS" id="PR00629">
    <property type="entry name" value="SHCPIDOMAIN"/>
</dbReference>
<dbReference type="Proteomes" id="UP001107558">
    <property type="component" value="Chromosome 1"/>
</dbReference>
<evidence type="ECO:0000313" key="6">
    <source>
        <dbReference type="Proteomes" id="UP001107558"/>
    </source>
</evidence>
<dbReference type="GO" id="GO:0035556">
    <property type="term" value="P:intracellular signal transduction"/>
    <property type="evidence" value="ECO:0007669"/>
    <property type="project" value="InterPro"/>
</dbReference>
<dbReference type="GO" id="GO:0007169">
    <property type="term" value="P:cell surface receptor protein tyrosine kinase signaling pathway"/>
    <property type="evidence" value="ECO:0007669"/>
    <property type="project" value="TreeGrafter"/>
</dbReference>
<dbReference type="InterPro" id="IPR006019">
    <property type="entry name" value="PID_Shc-like"/>
</dbReference>
<dbReference type="SUPFAM" id="SSF55550">
    <property type="entry name" value="SH2 domain"/>
    <property type="match status" value="1"/>
</dbReference>
<dbReference type="GO" id="GO:0030971">
    <property type="term" value="F:receptor tyrosine kinase binding"/>
    <property type="evidence" value="ECO:0007669"/>
    <property type="project" value="TreeGrafter"/>
</dbReference>
<dbReference type="CDD" id="cd09925">
    <property type="entry name" value="SH2_SHC"/>
    <property type="match status" value="1"/>
</dbReference>
<dbReference type="CDD" id="cd01209">
    <property type="entry name" value="PTB_Shc"/>
    <property type="match status" value="1"/>
</dbReference>
<dbReference type="InterPro" id="IPR006020">
    <property type="entry name" value="PTB/PI_dom"/>
</dbReference>
<dbReference type="OrthoDB" id="9938362at2759"/>
<dbReference type="InterPro" id="IPR000980">
    <property type="entry name" value="SH2"/>
</dbReference>
<organism evidence="5 6">
    <name type="scientific">Polypedilum vanderplanki</name>
    <name type="common">Sleeping chironomid midge</name>
    <dbReference type="NCBI Taxonomy" id="319348"/>
    <lineage>
        <taxon>Eukaryota</taxon>
        <taxon>Metazoa</taxon>
        <taxon>Ecdysozoa</taxon>
        <taxon>Arthropoda</taxon>
        <taxon>Hexapoda</taxon>
        <taxon>Insecta</taxon>
        <taxon>Pterygota</taxon>
        <taxon>Neoptera</taxon>
        <taxon>Endopterygota</taxon>
        <taxon>Diptera</taxon>
        <taxon>Nematocera</taxon>
        <taxon>Chironomoidea</taxon>
        <taxon>Chironomidae</taxon>
        <taxon>Chironominae</taxon>
        <taxon>Polypedilum</taxon>
        <taxon>Polypedilum</taxon>
    </lineage>
</organism>
<protein>
    <submittedName>
        <fullName evidence="5">Uncharacterized protein</fullName>
    </submittedName>
</protein>
<comment type="caution">
    <text evidence="5">The sequence shown here is derived from an EMBL/GenBank/DDBJ whole genome shotgun (WGS) entry which is preliminary data.</text>
</comment>
<dbReference type="GO" id="GO:0005886">
    <property type="term" value="C:plasma membrane"/>
    <property type="evidence" value="ECO:0007669"/>
    <property type="project" value="TreeGrafter"/>
</dbReference>
<reference evidence="5" key="1">
    <citation type="submission" date="2021-03" db="EMBL/GenBank/DDBJ databases">
        <title>Chromosome level genome of the anhydrobiotic midge Polypedilum vanderplanki.</title>
        <authorList>
            <person name="Yoshida Y."/>
            <person name="Kikawada T."/>
            <person name="Gusev O."/>
        </authorList>
    </citation>
    <scope>NUCLEOTIDE SEQUENCE</scope>
    <source>
        <strain evidence="5">NIAS01</strain>
        <tissue evidence="5">Whole body or cell culture</tissue>
    </source>
</reference>
<feature type="domain" description="SH2" evidence="4">
    <location>
        <begin position="295"/>
        <end position="386"/>
    </location>
</feature>
<dbReference type="SMART" id="SM00252">
    <property type="entry name" value="SH2"/>
    <property type="match status" value="1"/>
</dbReference>
<dbReference type="EMBL" id="JADBJN010000001">
    <property type="protein sequence ID" value="KAG5683262.1"/>
    <property type="molecule type" value="Genomic_DNA"/>
</dbReference>
<dbReference type="Pfam" id="PF00640">
    <property type="entry name" value="PID"/>
    <property type="match status" value="1"/>
</dbReference>
<dbReference type="SMART" id="SM00462">
    <property type="entry name" value="PTB"/>
    <property type="match status" value="1"/>
</dbReference>
<evidence type="ECO:0000256" key="2">
    <source>
        <dbReference type="PROSITE-ProRule" id="PRU00191"/>
    </source>
</evidence>
<dbReference type="FunFam" id="2.30.29.30:FF:000377">
    <property type="entry name" value="Shc transforming protein"/>
    <property type="match status" value="1"/>
</dbReference>
<feature type="domain" description="PID" evidence="3">
    <location>
        <begin position="22"/>
        <end position="179"/>
    </location>
</feature>
<keyword evidence="6" id="KW-1185">Reference proteome</keyword>
<dbReference type="Gene3D" id="3.30.505.10">
    <property type="entry name" value="SH2 domain"/>
    <property type="match status" value="1"/>
</dbReference>
<name>A0A9J6CNS7_POLVA</name>
<evidence type="ECO:0000256" key="1">
    <source>
        <dbReference type="ARBA" id="ARBA00022999"/>
    </source>
</evidence>
<dbReference type="InterPro" id="IPR036860">
    <property type="entry name" value="SH2_dom_sf"/>
</dbReference>
<accession>A0A9J6CNS7</accession>
<dbReference type="InterPro" id="IPR035676">
    <property type="entry name" value="SHC_SH2"/>
</dbReference>
<keyword evidence="1 2" id="KW-0727">SH2 domain</keyword>
<dbReference type="Pfam" id="PF00017">
    <property type="entry name" value="SH2"/>
    <property type="match status" value="1"/>
</dbReference>